<keyword evidence="3" id="KW-0597">Phosphoprotein</keyword>
<feature type="compositionally biased region" description="Basic and acidic residues" evidence="12">
    <location>
        <begin position="280"/>
        <end position="294"/>
    </location>
</feature>
<evidence type="ECO:0000256" key="2">
    <source>
        <dbReference type="ARBA" id="ARBA00022499"/>
    </source>
</evidence>
<proteinExistence type="predicted"/>
<evidence type="ECO:0000259" key="13">
    <source>
        <dbReference type="PROSITE" id="PS50006"/>
    </source>
</evidence>
<evidence type="ECO:0000256" key="12">
    <source>
        <dbReference type="SAM" id="MobiDB-lite"/>
    </source>
</evidence>
<reference evidence="15" key="1">
    <citation type="submission" date="2020-01" db="EMBL/GenBank/DDBJ databases">
        <title>Draft genome sequence of the Termite Coptotermes fromosanus.</title>
        <authorList>
            <person name="Itakura S."/>
            <person name="Yosikawa Y."/>
            <person name="Umezawa K."/>
        </authorList>
    </citation>
    <scope>NUCLEOTIDE SEQUENCE [LARGE SCALE GENOMIC DNA]</scope>
</reference>
<feature type="compositionally biased region" description="Low complexity" evidence="12">
    <location>
        <begin position="20"/>
        <end position="31"/>
    </location>
</feature>
<feature type="compositionally biased region" description="Basic and acidic residues" evidence="12">
    <location>
        <begin position="109"/>
        <end position="118"/>
    </location>
</feature>
<sequence length="459" mass="52424">MKDSSAVTKVKHGRKRSRNSSDSSVSSPPSSDAEHNSFPLSKDGTRTKSPETMELSSDSDSSRIIVNKSRKHKKHKHRVPDSEDVHVIHDGKRHRHRCHHHSHHRHGHSSRDKEERMHKQACMRHKTALEAVNIKEEPLGEDNGRIRQSHSSYRRPERRAISEGDHSCHRDQPVRHDRNQETLPTSKEGNHKRRGGTYASSEGHGNKSDHMVPDERQTGKSEEQESREDRGGRNGRRGVPEVRRNRWGNEENATSTSRPIKEEPNSGGEGEYVWGRKPAASKEEKVLPGQKDKPNFGLSGKLAEDTNTFNGVVIKYSQPPEARKPKRRWRFYPFKGDKGLPTLYIHRQSSYLIGRDRKIADIPVDHPSCSKQHAALQYRLVPFEREDGTMGKRVRPYIIDLDSSNGTYVNNVKIEPRTYVELLEKDVVKFGYSSREYVLLHEQSKDEQLDDDVAAGGSD</sequence>
<keyword evidence="10" id="KW-0539">Nucleus</keyword>
<dbReference type="Gene3D" id="2.60.200.20">
    <property type="match status" value="1"/>
</dbReference>
<dbReference type="PANTHER" id="PTHR23308">
    <property type="entry name" value="NUCLEAR INHIBITOR OF PROTEIN PHOSPHATASE-1"/>
    <property type="match status" value="1"/>
</dbReference>
<dbReference type="Proteomes" id="UP000502823">
    <property type="component" value="Unassembled WGS sequence"/>
</dbReference>
<feature type="compositionally biased region" description="Basic residues" evidence="12">
    <location>
        <begin position="91"/>
        <end position="108"/>
    </location>
</feature>
<evidence type="ECO:0000256" key="8">
    <source>
        <dbReference type="ARBA" id="ARBA00023158"/>
    </source>
</evidence>
<evidence type="ECO:0000256" key="7">
    <source>
        <dbReference type="ARBA" id="ARBA00023054"/>
    </source>
</evidence>
<dbReference type="InterPro" id="IPR000253">
    <property type="entry name" value="FHA_dom"/>
</dbReference>
<keyword evidence="9" id="KW-0508">mRNA splicing</keyword>
<keyword evidence="5" id="KW-0747">Spliceosome</keyword>
<keyword evidence="4" id="KW-0507">mRNA processing</keyword>
<keyword evidence="2" id="KW-1017">Isopeptide bond</keyword>
<evidence type="ECO:0000256" key="11">
    <source>
        <dbReference type="ARBA" id="ARBA00055964"/>
    </source>
</evidence>
<comment type="subcellular location">
    <subcellularLocation>
        <location evidence="1">Nucleus</location>
    </subcellularLocation>
</comment>
<dbReference type="InterPro" id="IPR008984">
    <property type="entry name" value="SMAD_FHA_dom_sf"/>
</dbReference>
<evidence type="ECO:0000313" key="15">
    <source>
        <dbReference type="Proteomes" id="UP000502823"/>
    </source>
</evidence>
<feature type="compositionally biased region" description="Basic and acidic residues" evidence="12">
    <location>
        <begin position="79"/>
        <end position="90"/>
    </location>
</feature>
<dbReference type="OrthoDB" id="444265at2759"/>
<dbReference type="CDD" id="cd22718">
    <property type="entry name" value="FHA_SNIP1"/>
    <property type="match status" value="1"/>
</dbReference>
<evidence type="ECO:0000256" key="6">
    <source>
        <dbReference type="ARBA" id="ARBA00022843"/>
    </source>
</evidence>
<dbReference type="InterPro" id="IPR050923">
    <property type="entry name" value="Cell_Proc_Reg/RNA_Proc"/>
</dbReference>
<feature type="compositionally biased region" description="Basic and acidic residues" evidence="12">
    <location>
        <begin position="133"/>
        <end position="145"/>
    </location>
</feature>
<evidence type="ECO:0000256" key="10">
    <source>
        <dbReference type="ARBA" id="ARBA00023242"/>
    </source>
</evidence>
<keyword evidence="8" id="KW-0943">RNA-mediated gene silencing</keyword>
<protein>
    <recommendedName>
        <fullName evidence="13">FHA domain-containing protein</fullName>
    </recommendedName>
</protein>
<dbReference type="SMART" id="SM00240">
    <property type="entry name" value="FHA"/>
    <property type="match status" value="1"/>
</dbReference>
<dbReference type="FunFam" id="2.60.200.20:FF:000008">
    <property type="entry name" value="smad nuclear-interacting protein 1"/>
    <property type="match status" value="1"/>
</dbReference>
<comment type="function">
    <text evidence="11">Required for pre-mRNA splicing as component of the spliceosome. As a component of the minor spliceosome, involved in the splicing of U12-type introns in pre-mRNAs. Down-regulates NF-kappa-B signaling by competing with RELA for CREBBP/EP300 binding. Involved in the microRNA (miRNA) biogenesis. May be involved in cyclin-D1/CCND1 mRNA stability through the SNARP complex which associates with both the 3'end of the CCND1 gene and its mRNA.</text>
</comment>
<dbReference type="GO" id="GO:0006397">
    <property type="term" value="P:mRNA processing"/>
    <property type="evidence" value="ECO:0007669"/>
    <property type="project" value="UniProtKB-KW"/>
</dbReference>
<dbReference type="AlphaFoldDB" id="A0A6L2PY98"/>
<dbReference type="InParanoid" id="A0A6L2PY98"/>
<feature type="compositionally biased region" description="Basic residues" evidence="12">
    <location>
        <begin position="68"/>
        <end position="78"/>
    </location>
</feature>
<feature type="compositionally biased region" description="Polar residues" evidence="12">
    <location>
        <begin position="54"/>
        <end position="64"/>
    </location>
</feature>
<evidence type="ECO:0000256" key="3">
    <source>
        <dbReference type="ARBA" id="ARBA00022553"/>
    </source>
</evidence>
<dbReference type="Pfam" id="PF00498">
    <property type="entry name" value="FHA"/>
    <property type="match status" value="1"/>
</dbReference>
<keyword evidence="6" id="KW-0832">Ubl conjugation</keyword>
<feature type="domain" description="FHA" evidence="13">
    <location>
        <begin position="351"/>
        <end position="414"/>
    </location>
</feature>
<evidence type="ECO:0000256" key="9">
    <source>
        <dbReference type="ARBA" id="ARBA00023187"/>
    </source>
</evidence>
<dbReference type="GO" id="GO:0005681">
    <property type="term" value="C:spliceosomal complex"/>
    <property type="evidence" value="ECO:0007669"/>
    <property type="project" value="UniProtKB-KW"/>
</dbReference>
<dbReference type="GO" id="GO:0031047">
    <property type="term" value="P:regulatory ncRNA-mediated gene silencing"/>
    <property type="evidence" value="ECO:0007669"/>
    <property type="project" value="UniProtKB-KW"/>
</dbReference>
<feature type="compositionally biased region" description="Basic and acidic residues" evidence="12">
    <location>
        <begin position="204"/>
        <end position="249"/>
    </location>
</feature>
<dbReference type="EMBL" id="BLKM01009318">
    <property type="protein sequence ID" value="GFG36232.1"/>
    <property type="molecule type" value="Genomic_DNA"/>
</dbReference>
<evidence type="ECO:0000256" key="1">
    <source>
        <dbReference type="ARBA" id="ARBA00004123"/>
    </source>
</evidence>
<feature type="region of interest" description="Disordered" evidence="12">
    <location>
        <begin position="1"/>
        <end position="302"/>
    </location>
</feature>
<dbReference type="PROSITE" id="PS50006">
    <property type="entry name" value="FHA_DOMAIN"/>
    <property type="match status" value="1"/>
</dbReference>
<dbReference type="GO" id="GO:0008380">
    <property type="term" value="P:RNA splicing"/>
    <property type="evidence" value="ECO:0007669"/>
    <property type="project" value="UniProtKB-KW"/>
</dbReference>
<accession>A0A6L2PY98</accession>
<evidence type="ECO:0000313" key="14">
    <source>
        <dbReference type="EMBL" id="GFG36232.1"/>
    </source>
</evidence>
<dbReference type="SUPFAM" id="SSF49879">
    <property type="entry name" value="SMAD/FHA domain"/>
    <property type="match status" value="1"/>
</dbReference>
<organism evidence="14 15">
    <name type="scientific">Coptotermes formosanus</name>
    <name type="common">Formosan subterranean termite</name>
    <dbReference type="NCBI Taxonomy" id="36987"/>
    <lineage>
        <taxon>Eukaryota</taxon>
        <taxon>Metazoa</taxon>
        <taxon>Ecdysozoa</taxon>
        <taxon>Arthropoda</taxon>
        <taxon>Hexapoda</taxon>
        <taxon>Insecta</taxon>
        <taxon>Pterygota</taxon>
        <taxon>Neoptera</taxon>
        <taxon>Polyneoptera</taxon>
        <taxon>Dictyoptera</taxon>
        <taxon>Blattodea</taxon>
        <taxon>Blattoidea</taxon>
        <taxon>Termitoidae</taxon>
        <taxon>Rhinotermitidae</taxon>
        <taxon>Coptotermes</taxon>
    </lineage>
</organism>
<comment type="caution">
    <text evidence="14">The sequence shown here is derived from an EMBL/GenBank/DDBJ whole genome shotgun (WGS) entry which is preliminary data.</text>
</comment>
<gene>
    <name evidence="14" type="ORF">Cfor_00873</name>
</gene>
<evidence type="ECO:0000256" key="5">
    <source>
        <dbReference type="ARBA" id="ARBA00022728"/>
    </source>
</evidence>
<name>A0A6L2PY98_COPFO</name>
<evidence type="ECO:0000256" key="4">
    <source>
        <dbReference type="ARBA" id="ARBA00022664"/>
    </source>
</evidence>
<keyword evidence="15" id="KW-1185">Reference proteome</keyword>
<keyword evidence="7" id="KW-0175">Coiled coil</keyword>
<feature type="compositionally biased region" description="Basic and acidic residues" evidence="12">
    <location>
        <begin position="154"/>
        <end position="180"/>
    </location>
</feature>
<feature type="compositionally biased region" description="Basic residues" evidence="12">
    <location>
        <begin position="9"/>
        <end position="18"/>
    </location>
</feature>